<dbReference type="GO" id="GO:0004252">
    <property type="term" value="F:serine-type endopeptidase activity"/>
    <property type="evidence" value="ECO:0007669"/>
    <property type="project" value="InterPro"/>
</dbReference>
<evidence type="ECO:0000259" key="1">
    <source>
        <dbReference type="PROSITE" id="PS50240"/>
    </source>
</evidence>
<dbReference type="Gene3D" id="2.40.10.10">
    <property type="entry name" value="Trypsin-like serine proteases"/>
    <property type="match status" value="1"/>
</dbReference>
<feature type="non-terminal residue" evidence="2">
    <location>
        <position position="1"/>
    </location>
</feature>
<dbReference type="PROSITE" id="PS50240">
    <property type="entry name" value="TRYPSIN_DOM"/>
    <property type="match status" value="1"/>
</dbReference>
<dbReference type="PANTHER" id="PTHR24260:SF136">
    <property type="entry name" value="GH08193P-RELATED"/>
    <property type="match status" value="1"/>
</dbReference>
<dbReference type="InterPro" id="IPR001254">
    <property type="entry name" value="Trypsin_dom"/>
</dbReference>
<name>A0A1B6HC88_9HEMI</name>
<protein>
    <recommendedName>
        <fullName evidence="1">Peptidase S1 domain-containing protein</fullName>
    </recommendedName>
</protein>
<gene>
    <name evidence="2" type="ORF">g.985</name>
</gene>
<reference evidence="2" key="1">
    <citation type="submission" date="2015-11" db="EMBL/GenBank/DDBJ databases">
        <title>De novo transcriptome assembly of four potential Pierce s Disease insect vectors from Arizona vineyards.</title>
        <authorList>
            <person name="Tassone E.E."/>
        </authorList>
    </citation>
    <scope>NUCLEOTIDE SEQUENCE</scope>
</reference>
<dbReference type="PANTHER" id="PTHR24260">
    <property type="match status" value="1"/>
</dbReference>
<proteinExistence type="predicted"/>
<dbReference type="Pfam" id="PF00089">
    <property type="entry name" value="Trypsin"/>
    <property type="match status" value="1"/>
</dbReference>
<dbReference type="EMBL" id="GECU01035399">
    <property type="protein sequence ID" value="JAS72307.1"/>
    <property type="molecule type" value="Transcribed_RNA"/>
</dbReference>
<feature type="non-terminal residue" evidence="2">
    <location>
        <position position="160"/>
    </location>
</feature>
<accession>A0A1B6HC88</accession>
<dbReference type="InterPro" id="IPR051333">
    <property type="entry name" value="CLIP_Serine_Protease"/>
</dbReference>
<dbReference type="SUPFAM" id="SSF50494">
    <property type="entry name" value="Trypsin-like serine proteases"/>
    <property type="match status" value="1"/>
</dbReference>
<feature type="domain" description="Peptidase S1" evidence="1">
    <location>
        <begin position="1"/>
        <end position="158"/>
    </location>
</feature>
<evidence type="ECO:0000313" key="2">
    <source>
        <dbReference type="EMBL" id="JAS72307.1"/>
    </source>
</evidence>
<dbReference type="InterPro" id="IPR009003">
    <property type="entry name" value="Peptidase_S1_PA"/>
</dbReference>
<organism evidence="2">
    <name type="scientific">Homalodisca liturata</name>
    <dbReference type="NCBI Taxonomy" id="320908"/>
    <lineage>
        <taxon>Eukaryota</taxon>
        <taxon>Metazoa</taxon>
        <taxon>Ecdysozoa</taxon>
        <taxon>Arthropoda</taxon>
        <taxon>Hexapoda</taxon>
        <taxon>Insecta</taxon>
        <taxon>Pterygota</taxon>
        <taxon>Neoptera</taxon>
        <taxon>Paraneoptera</taxon>
        <taxon>Hemiptera</taxon>
        <taxon>Auchenorrhyncha</taxon>
        <taxon>Membracoidea</taxon>
        <taxon>Cicadellidae</taxon>
        <taxon>Cicadellinae</taxon>
        <taxon>Proconiini</taxon>
        <taxon>Homalodisca</taxon>
    </lineage>
</organism>
<dbReference type="GO" id="GO:0006508">
    <property type="term" value="P:proteolysis"/>
    <property type="evidence" value="ECO:0007669"/>
    <property type="project" value="InterPro"/>
</dbReference>
<sequence length="160" mass="18013">KFYAGRAAYYALDIAILDLTKRVPVTSSFMPACVHWNTPNKNFFGSTGLVAGWRTTINETEVNTLITEELTPIDNAVCINKVRHAFQKLVTHDKFCAESKNDGEIRRVHGGSGMTHLENGRHFLIGVVSVRVVEETNLSLFTDIQNLEHLAWLEDQKARL</sequence>
<dbReference type="InterPro" id="IPR043504">
    <property type="entry name" value="Peptidase_S1_PA_chymotrypsin"/>
</dbReference>
<dbReference type="AlphaFoldDB" id="A0A1B6HC88"/>